<evidence type="ECO:0000313" key="2">
    <source>
        <dbReference type="EMBL" id="KAG7365126.1"/>
    </source>
</evidence>
<dbReference type="EMBL" id="JAGRRH010000009">
    <property type="protein sequence ID" value="KAG7365126.1"/>
    <property type="molecule type" value="Genomic_DNA"/>
</dbReference>
<reference evidence="2" key="2">
    <citation type="submission" date="2021-04" db="EMBL/GenBank/DDBJ databases">
        <authorList>
            <person name="Podell S."/>
        </authorList>
    </citation>
    <scope>NUCLEOTIDE SEQUENCE</scope>
    <source>
        <strain evidence="2">Hildebrandi</strain>
    </source>
</reference>
<keyword evidence="3" id="KW-1185">Reference proteome</keyword>
<feature type="compositionally biased region" description="Basic and acidic residues" evidence="1">
    <location>
        <begin position="9"/>
        <end position="28"/>
    </location>
</feature>
<proteinExistence type="predicted"/>
<dbReference type="AlphaFoldDB" id="A0A9K3PZE4"/>
<comment type="caution">
    <text evidence="2">The sequence shown here is derived from an EMBL/GenBank/DDBJ whole genome shotgun (WGS) entry which is preliminary data.</text>
</comment>
<accession>A0A9K3PZE4</accession>
<dbReference type="Proteomes" id="UP000693970">
    <property type="component" value="Unassembled WGS sequence"/>
</dbReference>
<evidence type="ECO:0000256" key="1">
    <source>
        <dbReference type="SAM" id="MobiDB-lite"/>
    </source>
</evidence>
<evidence type="ECO:0000313" key="3">
    <source>
        <dbReference type="Proteomes" id="UP000693970"/>
    </source>
</evidence>
<dbReference type="OrthoDB" id="45000at2759"/>
<feature type="region of interest" description="Disordered" evidence="1">
    <location>
        <begin position="1"/>
        <end position="37"/>
    </location>
</feature>
<reference evidence="2" key="1">
    <citation type="journal article" date="2021" name="Sci. Rep.">
        <title>Diploid genomic architecture of Nitzschia inconspicua, an elite biomass production diatom.</title>
        <authorList>
            <person name="Oliver A."/>
            <person name="Podell S."/>
            <person name="Pinowska A."/>
            <person name="Traller J.C."/>
            <person name="Smith S.R."/>
            <person name="McClure R."/>
            <person name="Beliaev A."/>
            <person name="Bohutskyi P."/>
            <person name="Hill E.A."/>
            <person name="Rabines A."/>
            <person name="Zheng H."/>
            <person name="Allen L.Z."/>
            <person name="Kuo A."/>
            <person name="Grigoriev I.V."/>
            <person name="Allen A.E."/>
            <person name="Hazlebeck D."/>
            <person name="Allen E.E."/>
        </authorList>
    </citation>
    <scope>NUCLEOTIDE SEQUENCE</scope>
    <source>
        <strain evidence="2">Hildebrandi</strain>
    </source>
</reference>
<gene>
    <name evidence="2" type="ORF">IV203_038329</name>
</gene>
<sequence>MTSDTFTVKSKERAKESSREFWKNEEQFQKTSNKNPSNVCQRCRTGGTAGFMASSIILTAEQNHNSSSFCFRSLDVTNSASQQLVPPHIMMRSVFLLWGLSVQCSPTSAFLENFAAKVINRQQARPDLQEMVDRQTDAKLNIQLQIGNDQVGFLAATDFVVELKHQRADYEHVTLPGADSHLSECSSGHRSLNVLNQGHYINLDGVQHIDCQMGCWEVCWVKEKPAGTLVCAFRLPKDYRRNDAVLPCGDMWLSFPLWTEQGLKSGQAEKKRIMSQIQHNLARRDEELAKYDQTQNPLKKAFLLRNAFAYAEKCSTLHHFLLDTIPAENETFLLQENLLLATNGLVWRKNGDGHVLLGSAMVSSPVPKIGTLMP</sequence>
<name>A0A9K3PZE4_9STRA</name>
<organism evidence="2 3">
    <name type="scientific">Nitzschia inconspicua</name>
    <dbReference type="NCBI Taxonomy" id="303405"/>
    <lineage>
        <taxon>Eukaryota</taxon>
        <taxon>Sar</taxon>
        <taxon>Stramenopiles</taxon>
        <taxon>Ochrophyta</taxon>
        <taxon>Bacillariophyta</taxon>
        <taxon>Bacillariophyceae</taxon>
        <taxon>Bacillariophycidae</taxon>
        <taxon>Bacillariales</taxon>
        <taxon>Bacillariaceae</taxon>
        <taxon>Nitzschia</taxon>
    </lineage>
</organism>
<protein>
    <submittedName>
        <fullName evidence="2">Uncharacterized protein</fullName>
    </submittedName>
</protein>